<keyword evidence="11" id="KW-1185">Reference proteome</keyword>
<keyword evidence="4 9" id="KW-0808">Transferase</keyword>
<gene>
    <name evidence="10" type="ORF">D3F03_04490</name>
</gene>
<dbReference type="GO" id="GO:0005524">
    <property type="term" value="F:ATP binding"/>
    <property type="evidence" value="ECO:0007669"/>
    <property type="project" value="UniProtKB-KW"/>
</dbReference>
<evidence type="ECO:0000313" key="11">
    <source>
        <dbReference type="Proteomes" id="UP000266302"/>
    </source>
</evidence>
<keyword evidence="7 9" id="KW-0067">ATP-binding</keyword>
<evidence type="ECO:0000256" key="3">
    <source>
        <dbReference type="ARBA" id="ARBA00012054"/>
    </source>
</evidence>
<dbReference type="InterPro" id="IPR006001">
    <property type="entry name" value="Therm_gnt_kin"/>
</dbReference>
<evidence type="ECO:0000256" key="1">
    <source>
        <dbReference type="ARBA" id="ARBA00004761"/>
    </source>
</evidence>
<dbReference type="InterPro" id="IPR027417">
    <property type="entry name" value="P-loop_NTPase"/>
</dbReference>
<reference evidence="10 11" key="1">
    <citation type="submission" date="2018-09" db="EMBL/GenBank/DDBJ databases">
        <title>Draft genome of Simplicispira sp. NY-02.</title>
        <authorList>
            <person name="Im W.T."/>
        </authorList>
    </citation>
    <scope>NUCLEOTIDE SEQUENCE [LARGE SCALE GENOMIC DNA]</scope>
    <source>
        <strain evidence="10 11">NY-02</strain>
    </source>
</reference>
<evidence type="ECO:0000256" key="9">
    <source>
        <dbReference type="RuleBase" id="RU363066"/>
    </source>
</evidence>
<dbReference type="GO" id="GO:0046316">
    <property type="term" value="F:gluconokinase activity"/>
    <property type="evidence" value="ECO:0007669"/>
    <property type="project" value="UniProtKB-EC"/>
</dbReference>
<evidence type="ECO:0000256" key="6">
    <source>
        <dbReference type="ARBA" id="ARBA00022777"/>
    </source>
</evidence>
<accession>A0A398CBF4</accession>
<name>A0A398CBF4_9BURK</name>
<evidence type="ECO:0000256" key="5">
    <source>
        <dbReference type="ARBA" id="ARBA00022741"/>
    </source>
</evidence>
<evidence type="ECO:0000256" key="4">
    <source>
        <dbReference type="ARBA" id="ARBA00022679"/>
    </source>
</evidence>
<dbReference type="GO" id="GO:0005737">
    <property type="term" value="C:cytoplasm"/>
    <property type="evidence" value="ECO:0007669"/>
    <property type="project" value="TreeGrafter"/>
</dbReference>
<keyword evidence="5 9" id="KW-0547">Nucleotide-binding</keyword>
<dbReference type="AlphaFoldDB" id="A0A398CBF4"/>
<dbReference type="EMBL" id="QXJC01000001">
    <property type="protein sequence ID" value="RID99664.1"/>
    <property type="molecule type" value="Genomic_DNA"/>
</dbReference>
<dbReference type="PANTHER" id="PTHR43442">
    <property type="entry name" value="GLUCONOKINASE-RELATED"/>
    <property type="match status" value="1"/>
</dbReference>
<keyword evidence="6 9" id="KW-0418">Kinase</keyword>
<evidence type="ECO:0000256" key="8">
    <source>
        <dbReference type="ARBA" id="ARBA00048090"/>
    </source>
</evidence>
<comment type="similarity">
    <text evidence="2 9">Belongs to the gluconokinase GntK/GntV family.</text>
</comment>
<evidence type="ECO:0000256" key="2">
    <source>
        <dbReference type="ARBA" id="ARBA00008420"/>
    </source>
</evidence>
<evidence type="ECO:0000313" key="10">
    <source>
        <dbReference type="EMBL" id="RID99664.1"/>
    </source>
</evidence>
<dbReference type="NCBIfam" id="TIGR01313">
    <property type="entry name" value="therm_gnt_kin"/>
    <property type="match status" value="1"/>
</dbReference>
<comment type="catalytic activity">
    <reaction evidence="8 9">
        <text>D-gluconate + ATP = 6-phospho-D-gluconate + ADP + H(+)</text>
        <dbReference type="Rhea" id="RHEA:19433"/>
        <dbReference type="ChEBI" id="CHEBI:15378"/>
        <dbReference type="ChEBI" id="CHEBI:18391"/>
        <dbReference type="ChEBI" id="CHEBI:30616"/>
        <dbReference type="ChEBI" id="CHEBI:58759"/>
        <dbReference type="ChEBI" id="CHEBI:456216"/>
        <dbReference type="EC" id="2.7.1.12"/>
    </reaction>
</comment>
<comment type="pathway">
    <text evidence="1">Carbohydrate acid metabolism.</text>
</comment>
<evidence type="ECO:0000256" key="7">
    <source>
        <dbReference type="ARBA" id="ARBA00022840"/>
    </source>
</evidence>
<dbReference type="CDD" id="cd02021">
    <property type="entry name" value="GntK"/>
    <property type="match status" value="1"/>
</dbReference>
<protein>
    <recommendedName>
        <fullName evidence="3 9">Gluconokinase</fullName>
        <ecNumber evidence="3 9">2.7.1.12</ecNumber>
    </recommendedName>
</protein>
<dbReference type="Gene3D" id="3.40.50.300">
    <property type="entry name" value="P-loop containing nucleotide triphosphate hydrolases"/>
    <property type="match status" value="1"/>
</dbReference>
<dbReference type="Pfam" id="PF13671">
    <property type="entry name" value="AAA_33"/>
    <property type="match status" value="1"/>
</dbReference>
<sequence length="160" mass="16803">MGVAGCGKSSLGAACASALGMALVEGDAFHSQTSLQKMQSGVPLSDADRTEWLAVLARRLAESSGGTVLACSALRRAYRDQLRRASPGLRFVFLELSESDARARVAARLGHVFPVSLVASQFATLESPRGEPGVLTVDALRPLEALSADVCAWLTGTEKE</sequence>
<dbReference type="GO" id="GO:0005975">
    <property type="term" value="P:carbohydrate metabolic process"/>
    <property type="evidence" value="ECO:0007669"/>
    <property type="project" value="InterPro"/>
</dbReference>
<dbReference type="PANTHER" id="PTHR43442:SF3">
    <property type="entry name" value="GLUCONOKINASE-RELATED"/>
    <property type="match status" value="1"/>
</dbReference>
<dbReference type="OrthoDB" id="9795716at2"/>
<organism evidence="10 11">
    <name type="scientific">Simplicispira hankyongi</name>
    <dbReference type="NCBI Taxonomy" id="2315688"/>
    <lineage>
        <taxon>Bacteria</taxon>
        <taxon>Pseudomonadati</taxon>
        <taxon>Pseudomonadota</taxon>
        <taxon>Betaproteobacteria</taxon>
        <taxon>Burkholderiales</taxon>
        <taxon>Comamonadaceae</taxon>
        <taxon>Simplicispira</taxon>
    </lineage>
</organism>
<dbReference type="SUPFAM" id="SSF52540">
    <property type="entry name" value="P-loop containing nucleoside triphosphate hydrolases"/>
    <property type="match status" value="1"/>
</dbReference>
<comment type="caution">
    <text evidence="10">The sequence shown here is derived from an EMBL/GenBank/DDBJ whole genome shotgun (WGS) entry which is preliminary data.</text>
</comment>
<dbReference type="EC" id="2.7.1.12" evidence="3 9"/>
<proteinExistence type="inferred from homology"/>
<dbReference type="Proteomes" id="UP000266302">
    <property type="component" value="Unassembled WGS sequence"/>
</dbReference>